<reference evidence="2" key="1">
    <citation type="journal article" date="2019" name="Microbiol. Resour. Announc.">
        <title>Draft Genomic Sequences of Streptomyces misionensis and Streptomyces albidoflavus, bacteria applied for phytopathogen biocontrol.</title>
        <authorList>
            <person name="Pylro V."/>
            <person name="Dias A."/>
            <person name="Andreote F."/>
            <person name="Varani A."/>
            <person name="Andreote C."/>
            <person name="Bernardo E."/>
            <person name="Martins T."/>
        </authorList>
    </citation>
    <scope>NUCLEOTIDE SEQUENCE [LARGE SCALE GENOMIC DNA]</scope>
    <source>
        <strain evidence="2">66</strain>
    </source>
</reference>
<feature type="region of interest" description="Disordered" evidence="1">
    <location>
        <begin position="1"/>
        <end position="23"/>
    </location>
</feature>
<name>A0A5C6K6I5_9ACTN</name>
<evidence type="ECO:0000313" key="2">
    <source>
        <dbReference type="EMBL" id="TWV58026.1"/>
    </source>
</evidence>
<evidence type="ECO:0000313" key="3">
    <source>
        <dbReference type="Proteomes" id="UP000320481"/>
    </source>
</evidence>
<accession>A0A5C6K6I5</accession>
<gene>
    <name evidence="2" type="ORF">FRZ03_01040</name>
</gene>
<feature type="region of interest" description="Disordered" evidence="1">
    <location>
        <begin position="69"/>
        <end position="88"/>
    </location>
</feature>
<protein>
    <submittedName>
        <fullName evidence="2">Uncharacterized protein</fullName>
    </submittedName>
</protein>
<dbReference type="Proteomes" id="UP000320481">
    <property type="component" value="Unassembled WGS sequence"/>
</dbReference>
<evidence type="ECO:0000256" key="1">
    <source>
        <dbReference type="SAM" id="MobiDB-lite"/>
    </source>
</evidence>
<organism evidence="2 3">
    <name type="scientific">Streptomyces misionensis</name>
    <dbReference type="NCBI Taxonomy" id="67331"/>
    <lineage>
        <taxon>Bacteria</taxon>
        <taxon>Bacillati</taxon>
        <taxon>Actinomycetota</taxon>
        <taxon>Actinomycetes</taxon>
        <taxon>Kitasatosporales</taxon>
        <taxon>Streptomycetaceae</taxon>
        <taxon>Streptomyces</taxon>
    </lineage>
</organism>
<keyword evidence="3" id="KW-1185">Reference proteome</keyword>
<comment type="caution">
    <text evidence="2">The sequence shown here is derived from an EMBL/GenBank/DDBJ whole genome shotgun (WGS) entry which is preliminary data.</text>
</comment>
<sequence length="88" mass="9112">MASPPFAPPSAPPSSVGSRSGETRWWPLVVAVERVVDATTAVRVRAGHGAPSPDPNEVGQVASPAVHCRGPCAGPGRSRGRVRHRRSG</sequence>
<proteinExistence type="predicted"/>
<dbReference type="AlphaFoldDB" id="A0A5C6K6I5"/>
<dbReference type="EMBL" id="VOGW01000006">
    <property type="protein sequence ID" value="TWV58026.1"/>
    <property type="molecule type" value="Genomic_DNA"/>
</dbReference>
<feature type="compositionally biased region" description="Pro residues" evidence="1">
    <location>
        <begin position="1"/>
        <end position="12"/>
    </location>
</feature>
<feature type="compositionally biased region" description="Basic residues" evidence="1">
    <location>
        <begin position="78"/>
        <end position="88"/>
    </location>
</feature>